<reference evidence="5 6" key="3">
    <citation type="submission" date="2019-11" db="EMBL/GenBank/DDBJ databases">
        <title>A de novo genome assembly of a pear dwarfing rootstock.</title>
        <authorList>
            <person name="Wang F."/>
            <person name="Wang J."/>
            <person name="Li S."/>
            <person name="Zhang Y."/>
            <person name="Fang M."/>
            <person name="Ma L."/>
            <person name="Zhao Y."/>
            <person name="Jiang S."/>
        </authorList>
    </citation>
    <scope>NUCLEOTIDE SEQUENCE [LARGE SCALE GENOMIC DNA]</scope>
    <source>
        <strain evidence="5">S2</strain>
        <tissue evidence="5">Leaf</tissue>
    </source>
</reference>
<evidence type="ECO:0000256" key="1">
    <source>
        <dbReference type="ARBA" id="ARBA00001946"/>
    </source>
</evidence>
<organism evidence="5 6">
    <name type="scientific">Pyrus ussuriensis x Pyrus communis</name>
    <dbReference type="NCBI Taxonomy" id="2448454"/>
    <lineage>
        <taxon>Eukaryota</taxon>
        <taxon>Viridiplantae</taxon>
        <taxon>Streptophyta</taxon>
        <taxon>Embryophyta</taxon>
        <taxon>Tracheophyta</taxon>
        <taxon>Spermatophyta</taxon>
        <taxon>Magnoliopsida</taxon>
        <taxon>eudicotyledons</taxon>
        <taxon>Gunneridae</taxon>
        <taxon>Pentapetalae</taxon>
        <taxon>rosids</taxon>
        <taxon>fabids</taxon>
        <taxon>Rosales</taxon>
        <taxon>Rosaceae</taxon>
        <taxon>Amygdaloideae</taxon>
        <taxon>Maleae</taxon>
        <taxon>Pyrus</taxon>
    </lineage>
</organism>
<evidence type="ECO:0000256" key="3">
    <source>
        <dbReference type="ARBA" id="ARBA00023239"/>
    </source>
</evidence>
<dbReference type="InterPro" id="IPR036965">
    <property type="entry name" value="Terpene_synth_N_sf"/>
</dbReference>
<sequence length="517" mass="59447">MVPSPNSQDPFFPECVNWLLCNQLHDGNSEGWRAFLAYISEGNAELQDWQTVMKYQRKNGSLFNSPSTTAAAFTHTKNADCLQYLRRLLDKFGNAVPTIYPLDKYARLSMVSSLESLGIDRHFRDEIRSVIDETYRLWLQGDEEIFSDAATCAMAFRLLHPLVKFSEDCFFNSYGGYLKDVSAALELFKASKIIIHPDESILEKQNYWTSHFLKEELSNMLIQPHRPNKHIALEVDHALKSPYHANLGRLSTKRAIKHYNTDGTRILKSSYSSLNIGHEDFLELAVEDYNICQSIHRKEFNHLERWVVEHRLDKLKFARQKQAYCYLSAAADLFPPELSDARMSWAKNAFLTTVVDDFFDIDGSEEELINLIQMWLDCLNSMLKEAEWSRNKSVPTMDEYMANAGTSFALGPIVLPALYFVGPKLSEEVVGNSELQYLFTLMSTCGRLLNDVQSFKTRELLRVVLLEKGSVVPRACKDLFWNLNKVMHLFYWKDDGYVGNEMMKAVNEVIGELIVLQ</sequence>
<dbReference type="SUPFAM" id="SSF48576">
    <property type="entry name" value="Terpenoid synthases"/>
    <property type="match status" value="1"/>
</dbReference>
<dbReference type="OrthoDB" id="2343925at2759"/>
<dbReference type="GO" id="GO:0000287">
    <property type="term" value="F:magnesium ion binding"/>
    <property type="evidence" value="ECO:0007669"/>
    <property type="project" value="TreeGrafter"/>
</dbReference>
<evidence type="ECO:0000256" key="2">
    <source>
        <dbReference type="ARBA" id="ARBA00022842"/>
    </source>
</evidence>
<protein>
    <submittedName>
        <fullName evidence="5">Ent-kaur-16-ene synthase</fullName>
    </submittedName>
</protein>
<dbReference type="AlphaFoldDB" id="A0A5N5GJ03"/>
<dbReference type="GO" id="GO:0009507">
    <property type="term" value="C:chloroplast"/>
    <property type="evidence" value="ECO:0007669"/>
    <property type="project" value="TreeGrafter"/>
</dbReference>
<reference evidence="6" key="2">
    <citation type="submission" date="2019-10" db="EMBL/GenBank/DDBJ databases">
        <title>A de novo genome assembly of a pear dwarfing rootstock.</title>
        <authorList>
            <person name="Wang F."/>
            <person name="Wang J."/>
            <person name="Li S."/>
            <person name="Zhang Y."/>
            <person name="Fang M."/>
            <person name="Ma L."/>
            <person name="Zhao Y."/>
            <person name="Jiang S."/>
        </authorList>
    </citation>
    <scope>NUCLEOTIDE SEQUENCE [LARGE SCALE GENOMIC DNA]</scope>
</reference>
<dbReference type="FunFam" id="1.50.10.130:FF:000002">
    <property type="entry name" value="Ent-copalyl diphosphate synthase, chloroplastic"/>
    <property type="match status" value="1"/>
</dbReference>
<dbReference type="Pfam" id="PF19086">
    <property type="entry name" value="Terpene_syn_C_2"/>
    <property type="match status" value="1"/>
</dbReference>
<dbReference type="GO" id="GO:0010333">
    <property type="term" value="F:terpene synthase activity"/>
    <property type="evidence" value="ECO:0007669"/>
    <property type="project" value="InterPro"/>
</dbReference>
<keyword evidence="6" id="KW-1185">Reference proteome</keyword>
<name>A0A5N5GJ03_9ROSA</name>
<dbReference type="InterPro" id="IPR050148">
    <property type="entry name" value="Terpene_synthase-like"/>
</dbReference>
<keyword evidence="3" id="KW-0456">Lyase</keyword>
<dbReference type="Pfam" id="PF01397">
    <property type="entry name" value="Terpene_synth"/>
    <property type="match status" value="1"/>
</dbReference>
<evidence type="ECO:0000313" key="6">
    <source>
        <dbReference type="Proteomes" id="UP000327157"/>
    </source>
</evidence>
<evidence type="ECO:0000313" key="5">
    <source>
        <dbReference type="EMBL" id="KAB2615516.1"/>
    </source>
</evidence>
<dbReference type="SUPFAM" id="SSF48239">
    <property type="entry name" value="Terpenoid cyclases/Protein prenyltransferases"/>
    <property type="match status" value="1"/>
</dbReference>
<dbReference type="InterPro" id="IPR008930">
    <property type="entry name" value="Terpenoid_cyclase/PrenylTrfase"/>
</dbReference>
<dbReference type="GO" id="GO:0009686">
    <property type="term" value="P:gibberellin biosynthetic process"/>
    <property type="evidence" value="ECO:0007669"/>
    <property type="project" value="TreeGrafter"/>
</dbReference>
<dbReference type="PANTHER" id="PTHR31739:SF3">
    <property type="entry name" value="ENT-KAUR-16-ENE SYNTHASE, CHLOROPLASTIC"/>
    <property type="match status" value="1"/>
</dbReference>
<dbReference type="InterPro" id="IPR008949">
    <property type="entry name" value="Isoprenoid_synthase_dom_sf"/>
</dbReference>
<evidence type="ECO:0000259" key="4">
    <source>
        <dbReference type="Pfam" id="PF01397"/>
    </source>
</evidence>
<comment type="cofactor">
    <cofactor evidence="1">
        <name>Mg(2+)</name>
        <dbReference type="ChEBI" id="CHEBI:18420"/>
    </cofactor>
</comment>
<dbReference type="Gene3D" id="1.10.600.10">
    <property type="entry name" value="Farnesyl Diphosphate Synthase"/>
    <property type="match status" value="3"/>
</dbReference>
<dbReference type="PANTHER" id="PTHR31739">
    <property type="entry name" value="ENT-COPALYL DIPHOSPHATE SYNTHASE, CHLOROPLASTIC"/>
    <property type="match status" value="1"/>
</dbReference>
<dbReference type="Gene3D" id="1.50.10.130">
    <property type="entry name" value="Terpene synthase, N-terminal domain"/>
    <property type="match status" value="1"/>
</dbReference>
<dbReference type="Proteomes" id="UP000327157">
    <property type="component" value="Chromosome 3"/>
</dbReference>
<proteinExistence type="predicted"/>
<feature type="domain" description="Terpene synthase N-terminal" evidence="4">
    <location>
        <begin position="48"/>
        <end position="239"/>
    </location>
</feature>
<gene>
    <name evidence="5" type="ORF">D8674_022104</name>
</gene>
<reference evidence="5 6" key="1">
    <citation type="submission" date="2019-09" db="EMBL/GenBank/DDBJ databases">
        <authorList>
            <person name="Ou C."/>
        </authorList>
    </citation>
    <scope>NUCLEOTIDE SEQUENCE [LARGE SCALE GENOMIC DNA]</scope>
    <source>
        <strain evidence="5">S2</strain>
        <tissue evidence="5">Leaf</tissue>
    </source>
</reference>
<dbReference type="InterPro" id="IPR001906">
    <property type="entry name" value="Terpene_synth_N"/>
</dbReference>
<keyword evidence="2" id="KW-0460">Magnesium</keyword>
<comment type="caution">
    <text evidence="5">The sequence shown here is derived from an EMBL/GenBank/DDBJ whole genome shotgun (WGS) entry which is preliminary data.</text>
</comment>
<dbReference type="EMBL" id="SMOL01000402">
    <property type="protein sequence ID" value="KAB2615516.1"/>
    <property type="molecule type" value="Genomic_DNA"/>
</dbReference>
<dbReference type="Gene3D" id="1.50.10.160">
    <property type="match status" value="1"/>
</dbReference>
<accession>A0A5N5GJ03</accession>